<reference evidence="1 2" key="1">
    <citation type="submission" date="2018-03" db="EMBL/GenBank/DDBJ databases">
        <title>Genomic Encyclopedia of Archaeal and Bacterial Type Strains, Phase II (KMG-II): from individual species to whole genera.</title>
        <authorList>
            <person name="Goeker M."/>
        </authorList>
    </citation>
    <scope>NUCLEOTIDE SEQUENCE [LARGE SCALE GENOMIC DNA]</scope>
    <source>
        <strain evidence="1 2">DSM 44720</strain>
    </source>
</reference>
<dbReference type="OrthoDB" id="9910255at2"/>
<dbReference type="RefSeq" id="WP_146175073.1">
    <property type="nucleotide sequence ID" value="NZ_PVTF01000014.1"/>
</dbReference>
<proteinExistence type="predicted"/>
<protein>
    <submittedName>
        <fullName evidence="1">Uncharacterized protein</fullName>
    </submittedName>
</protein>
<gene>
    <name evidence="1" type="ORF">CLV43_114228</name>
</gene>
<organism evidence="1 2">
    <name type="scientific">Umezawaea tangerina</name>
    <dbReference type="NCBI Taxonomy" id="84725"/>
    <lineage>
        <taxon>Bacteria</taxon>
        <taxon>Bacillati</taxon>
        <taxon>Actinomycetota</taxon>
        <taxon>Actinomycetes</taxon>
        <taxon>Pseudonocardiales</taxon>
        <taxon>Pseudonocardiaceae</taxon>
        <taxon>Umezawaea</taxon>
    </lineage>
</organism>
<keyword evidence="2" id="KW-1185">Reference proteome</keyword>
<dbReference type="EMBL" id="PVTF01000014">
    <property type="protein sequence ID" value="PRY35310.1"/>
    <property type="molecule type" value="Genomic_DNA"/>
</dbReference>
<dbReference type="Proteomes" id="UP000239494">
    <property type="component" value="Unassembled WGS sequence"/>
</dbReference>
<name>A0A2T0SPH5_9PSEU</name>
<accession>A0A2T0SPH5</accession>
<evidence type="ECO:0000313" key="1">
    <source>
        <dbReference type="EMBL" id="PRY35310.1"/>
    </source>
</evidence>
<evidence type="ECO:0000313" key="2">
    <source>
        <dbReference type="Proteomes" id="UP000239494"/>
    </source>
</evidence>
<sequence>MPELFAIPPAGGEVIHIHKPGYEPSRKRRRSVREHSALCGVLVRPTAIPVADAISWTSRRPTELDRRGIWRWCRVCLGHAAEITGLIDLLVQQIAAHPAAQKDTTC</sequence>
<dbReference type="AlphaFoldDB" id="A0A2T0SPH5"/>
<comment type="caution">
    <text evidence="1">The sequence shown here is derived from an EMBL/GenBank/DDBJ whole genome shotgun (WGS) entry which is preliminary data.</text>
</comment>